<organism evidence="1 2">
    <name type="scientific">Anaerostipes hadrus</name>
    <dbReference type="NCBI Taxonomy" id="649756"/>
    <lineage>
        <taxon>Bacteria</taxon>
        <taxon>Bacillati</taxon>
        <taxon>Bacillota</taxon>
        <taxon>Clostridia</taxon>
        <taxon>Lachnospirales</taxon>
        <taxon>Lachnospiraceae</taxon>
        <taxon>Anaerostipes</taxon>
    </lineage>
</organism>
<dbReference type="Proteomes" id="UP000095598">
    <property type="component" value="Unassembled WGS sequence"/>
</dbReference>
<dbReference type="RefSeq" id="WP_044923439.1">
    <property type="nucleotide sequence ID" value="NZ_CYXT01000017.1"/>
</dbReference>
<sequence>MRYNKRPLYDIEEILDNVTGREVAEYFGLDIVHRGAYDFIHCPGHFERLGKEDTRANNCILTEFGYHCFACEETVGVIRMIEEIEGCSKYDAICIAGDIAGGKELYQINDGDGFEQEIERKERLSSNDLKFIGLLQFKKRAYFPKQVITYDQAKEFQQTKGSCVTKHLINGENGDLDTEYLACSQEKHFGVNQLYHDDYEAYCILIRNKSLETAQKYQKMIQLWCTSNAYSQIMQKILPYNIQSVMNEFRHCINRAHQIYLRFQQE</sequence>
<protein>
    <recommendedName>
        <fullName evidence="3">DNA primase</fullName>
    </recommendedName>
</protein>
<dbReference type="GO" id="GO:0008270">
    <property type="term" value="F:zinc ion binding"/>
    <property type="evidence" value="ECO:0007669"/>
    <property type="project" value="InterPro"/>
</dbReference>
<evidence type="ECO:0000313" key="2">
    <source>
        <dbReference type="Proteomes" id="UP000095598"/>
    </source>
</evidence>
<reference evidence="1 2" key="1">
    <citation type="submission" date="2015-09" db="EMBL/GenBank/DDBJ databases">
        <authorList>
            <consortium name="Pathogen Informatics"/>
        </authorList>
    </citation>
    <scope>NUCLEOTIDE SEQUENCE [LARGE SCALE GENOMIC DNA]</scope>
    <source>
        <strain evidence="1 2">2789STDY5608868</strain>
    </source>
</reference>
<evidence type="ECO:0000313" key="1">
    <source>
        <dbReference type="EMBL" id="CUN04082.1"/>
    </source>
</evidence>
<evidence type="ECO:0008006" key="3">
    <source>
        <dbReference type="Google" id="ProtNLM"/>
    </source>
</evidence>
<dbReference type="GO" id="GO:0006260">
    <property type="term" value="P:DNA replication"/>
    <property type="evidence" value="ECO:0007669"/>
    <property type="project" value="InterPro"/>
</dbReference>
<dbReference type="SUPFAM" id="SSF57783">
    <property type="entry name" value="Zinc beta-ribbon"/>
    <property type="match status" value="1"/>
</dbReference>
<dbReference type="Gene3D" id="3.90.580.10">
    <property type="entry name" value="Zinc finger, CHC2-type domain"/>
    <property type="match status" value="1"/>
</dbReference>
<accession>A0A173TMI3</accession>
<proteinExistence type="predicted"/>
<dbReference type="EMBL" id="CYXT01000017">
    <property type="protein sequence ID" value="CUN04082.1"/>
    <property type="molecule type" value="Genomic_DNA"/>
</dbReference>
<dbReference type="GO" id="GO:0003677">
    <property type="term" value="F:DNA binding"/>
    <property type="evidence" value="ECO:0007669"/>
    <property type="project" value="InterPro"/>
</dbReference>
<name>A0A173TMI3_ANAHA</name>
<dbReference type="InterPro" id="IPR036977">
    <property type="entry name" value="DNA_primase_Znf_CHC2"/>
</dbReference>
<gene>
    <name evidence="1" type="ORF">ERS852425_02234</name>
</gene>
<dbReference type="AlphaFoldDB" id="A0A173TMI3"/>